<evidence type="ECO:0000313" key="5">
    <source>
        <dbReference type="Proteomes" id="UP001268683"/>
    </source>
</evidence>
<dbReference type="SUPFAM" id="SSF55785">
    <property type="entry name" value="PYP-like sensor domain (PAS domain)"/>
    <property type="match status" value="1"/>
</dbReference>
<feature type="domain" description="PAS" evidence="2">
    <location>
        <begin position="356"/>
        <end position="430"/>
    </location>
</feature>
<evidence type="ECO:0000313" key="4">
    <source>
        <dbReference type="EMBL" id="WND04141.1"/>
    </source>
</evidence>
<dbReference type="NCBIfam" id="TIGR00229">
    <property type="entry name" value="sensory_box"/>
    <property type="match status" value="1"/>
</dbReference>
<feature type="domain" description="HD-GYP" evidence="3">
    <location>
        <begin position="481"/>
        <end position="676"/>
    </location>
</feature>
<dbReference type="Proteomes" id="UP001268683">
    <property type="component" value="Chromosome"/>
</dbReference>
<dbReference type="PROSITE" id="PS51832">
    <property type="entry name" value="HD_GYP"/>
    <property type="match status" value="1"/>
</dbReference>
<protein>
    <submittedName>
        <fullName evidence="4">HD domain-containing phosphohydrolase</fullName>
    </submittedName>
</protein>
<evidence type="ECO:0000259" key="2">
    <source>
        <dbReference type="PROSITE" id="PS50112"/>
    </source>
</evidence>
<gene>
    <name evidence="4" type="ORF">QGN29_07115</name>
</gene>
<dbReference type="InterPro" id="IPR013656">
    <property type="entry name" value="PAS_4"/>
</dbReference>
<dbReference type="SMART" id="SM00091">
    <property type="entry name" value="PAS"/>
    <property type="match status" value="1"/>
</dbReference>
<dbReference type="RefSeq" id="WP_310800005.1">
    <property type="nucleotide sequence ID" value="NZ_CP123872.1"/>
</dbReference>
<evidence type="ECO:0000259" key="3">
    <source>
        <dbReference type="PROSITE" id="PS51832"/>
    </source>
</evidence>
<feature type="transmembrane region" description="Helical" evidence="1">
    <location>
        <begin position="316"/>
        <end position="335"/>
    </location>
</feature>
<keyword evidence="1" id="KW-1133">Transmembrane helix</keyword>
<dbReference type="InterPro" id="IPR035965">
    <property type="entry name" value="PAS-like_dom_sf"/>
</dbReference>
<accession>A0AA52EG34</accession>
<dbReference type="InterPro" id="IPR037522">
    <property type="entry name" value="HD_GYP_dom"/>
</dbReference>
<dbReference type="InterPro" id="IPR052020">
    <property type="entry name" value="Cyclic_di-GMP/3'3'-cGAMP_PDE"/>
</dbReference>
<dbReference type="Gene3D" id="3.30.450.20">
    <property type="entry name" value="PAS domain"/>
    <property type="match status" value="1"/>
</dbReference>
<keyword evidence="1" id="KW-0472">Membrane</keyword>
<dbReference type="Gene3D" id="1.10.3210.10">
    <property type="entry name" value="Hypothetical protein af1432"/>
    <property type="match status" value="1"/>
</dbReference>
<dbReference type="AlphaFoldDB" id="A0AA52EG34"/>
<dbReference type="Pfam" id="PF08448">
    <property type="entry name" value="PAS_4"/>
    <property type="match status" value="1"/>
</dbReference>
<sequence length="683" mass="74978">MSEQSKAISNPIGGLRGVFISLCLALVVGFYFIFSFANSQRDQDIDAWYDRLDLVAESRSVVLSAWLNRHLKEVEEISRNATLGLYAGEIAMAGESEQRGYTFNFLNAAAARSGFHEKTPLDQIAANINRPRRAGLGIFKADASALLQTSGMPMIEAEDWNAAAIQSFISVRVINKSPVLIIGAPIKVIDGMDSGGSPLWLIGARHLGEDFFSLLEQPGDFSQTAESYLVVAGNTDRQIRPLTPLKDGGRIGDNYDDRAAAFALKRPGARGQFPNYAEKDVLVTGRELSAPVDWILVRSITAEEALADINSRRNGLIITLSLAVFALLVVLVMVWRHGVSSRLEQAYGAQRLLTAENEKLSHFLQRVSDSQPAAVAAIDEDKKITFANEKLGDLVDLPASDLVGRRFETAFKAEEAAFFETSLMQAMRGKAQSQVVDLSTAESIMNMQVDTLPLSRDESDDQQALLVLQDITDLVTAQKTAEQNLQQLVKTLTQIIDARDPWSQYHSARVAEVAPVIMAEMGFDERAAETVRTAGQLMNLGKIFVPPEILTKTTPLDDSELALVRESMDKGADLLRGLEFGGPVEATLRQVREHWDGSGAPEGLSEDGILTEARVLAVANAFVGMVSSRAHRDGFSFDKALDFLLEDSGKKYQRRVVAALQNVIENKGGRQEWHHYGDRVKDL</sequence>
<organism evidence="4 5">
    <name type="scientific">Temperatibacter marinus</name>
    <dbReference type="NCBI Taxonomy" id="1456591"/>
    <lineage>
        <taxon>Bacteria</taxon>
        <taxon>Pseudomonadati</taxon>
        <taxon>Pseudomonadota</taxon>
        <taxon>Alphaproteobacteria</taxon>
        <taxon>Kordiimonadales</taxon>
        <taxon>Temperatibacteraceae</taxon>
        <taxon>Temperatibacter</taxon>
    </lineage>
</organism>
<dbReference type="CDD" id="cd00077">
    <property type="entry name" value="HDc"/>
    <property type="match status" value="1"/>
</dbReference>
<evidence type="ECO:0000256" key="1">
    <source>
        <dbReference type="SAM" id="Phobius"/>
    </source>
</evidence>
<keyword evidence="1" id="KW-0812">Transmembrane</keyword>
<name>A0AA52EG34_9PROT</name>
<dbReference type="CDD" id="cd00130">
    <property type="entry name" value="PAS"/>
    <property type="match status" value="1"/>
</dbReference>
<dbReference type="SUPFAM" id="SSF109604">
    <property type="entry name" value="HD-domain/PDEase-like"/>
    <property type="match status" value="1"/>
</dbReference>
<dbReference type="KEGG" id="tmk:QGN29_07115"/>
<dbReference type="EMBL" id="CP123872">
    <property type="protein sequence ID" value="WND04141.1"/>
    <property type="molecule type" value="Genomic_DNA"/>
</dbReference>
<dbReference type="Pfam" id="PF13487">
    <property type="entry name" value="HD_5"/>
    <property type="match status" value="1"/>
</dbReference>
<dbReference type="PROSITE" id="PS50112">
    <property type="entry name" value="PAS"/>
    <property type="match status" value="1"/>
</dbReference>
<dbReference type="PANTHER" id="PTHR45228:SF4">
    <property type="entry name" value="LIPOPROTEIN"/>
    <property type="match status" value="1"/>
</dbReference>
<dbReference type="InterPro" id="IPR000014">
    <property type="entry name" value="PAS"/>
</dbReference>
<feature type="transmembrane region" description="Helical" evidence="1">
    <location>
        <begin position="12"/>
        <end position="34"/>
    </location>
</feature>
<proteinExistence type="predicted"/>
<dbReference type="InterPro" id="IPR003607">
    <property type="entry name" value="HD/PDEase_dom"/>
</dbReference>
<reference evidence="4" key="1">
    <citation type="submission" date="2023-04" db="EMBL/GenBank/DDBJ databases">
        <title>Complete genome sequence of Temperatibacter marinus.</title>
        <authorList>
            <person name="Rong J.-C."/>
            <person name="Yi M.-L."/>
            <person name="Zhao Q."/>
        </authorList>
    </citation>
    <scope>NUCLEOTIDE SEQUENCE</scope>
    <source>
        <strain evidence="4">NBRC 110045</strain>
    </source>
</reference>
<dbReference type="PANTHER" id="PTHR45228">
    <property type="entry name" value="CYCLIC DI-GMP PHOSPHODIESTERASE TM_0186-RELATED"/>
    <property type="match status" value="1"/>
</dbReference>
<keyword evidence="5" id="KW-1185">Reference proteome</keyword>
<dbReference type="GO" id="GO:0008081">
    <property type="term" value="F:phosphoric diester hydrolase activity"/>
    <property type="evidence" value="ECO:0007669"/>
    <property type="project" value="UniProtKB-ARBA"/>
</dbReference>